<dbReference type="Proteomes" id="UP001287059">
    <property type="component" value="Unassembled WGS sequence"/>
</dbReference>
<dbReference type="Pfam" id="PF00563">
    <property type="entry name" value="EAL"/>
    <property type="match status" value="1"/>
</dbReference>
<dbReference type="RefSeq" id="WP_320289718.1">
    <property type="nucleotide sequence ID" value="NZ_JAVIIW010000033.1"/>
</dbReference>
<dbReference type="CDD" id="cd01948">
    <property type="entry name" value="EAL"/>
    <property type="match status" value="1"/>
</dbReference>
<accession>A0ABU4Y3K7</accession>
<dbReference type="SMART" id="SM00052">
    <property type="entry name" value="EAL"/>
    <property type="match status" value="1"/>
</dbReference>
<dbReference type="InterPro" id="IPR035919">
    <property type="entry name" value="EAL_sf"/>
</dbReference>
<reference evidence="2 3" key="1">
    <citation type="submission" date="2023-08" db="EMBL/GenBank/DDBJ databases">
        <title>Implementing the SeqCode for naming new Mesorhizobium species isolated from Vachellia karroo root nodules.</title>
        <authorList>
            <person name="Van Lill M."/>
        </authorList>
    </citation>
    <scope>NUCLEOTIDE SEQUENCE [LARGE SCALE GENOMIC DNA]</scope>
    <source>
        <strain evidence="2 3">VK24D</strain>
    </source>
</reference>
<dbReference type="PROSITE" id="PS50883">
    <property type="entry name" value="EAL"/>
    <property type="match status" value="1"/>
</dbReference>
<gene>
    <name evidence="2" type="ORF">RFN28_24135</name>
</gene>
<dbReference type="InterPro" id="IPR001633">
    <property type="entry name" value="EAL_dom"/>
</dbReference>
<evidence type="ECO:0000313" key="3">
    <source>
        <dbReference type="Proteomes" id="UP001287059"/>
    </source>
</evidence>
<dbReference type="InterPro" id="IPR050706">
    <property type="entry name" value="Cyclic-di-GMP_PDE-like"/>
</dbReference>
<feature type="domain" description="EAL" evidence="1">
    <location>
        <begin position="1"/>
        <end position="145"/>
    </location>
</feature>
<name>A0ABU4Y3K7_9HYPH</name>
<evidence type="ECO:0000313" key="2">
    <source>
        <dbReference type="EMBL" id="MDX8481527.1"/>
    </source>
</evidence>
<protein>
    <submittedName>
        <fullName evidence="2">EAL domain-containing protein</fullName>
    </submittedName>
</protein>
<organism evidence="2 3">
    <name type="scientific">Mesorhizobium album</name>
    <dbReference type="NCBI Taxonomy" id="3072314"/>
    <lineage>
        <taxon>Bacteria</taxon>
        <taxon>Pseudomonadati</taxon>
        <taxon>Pseudomonadota</taxon>
        <taxon>Alphaproteobacteria</taxon>
        <taxon>Hyphomicrobiales</taxon>
        <taxon>Phyllobacteriaceae</taxon>
        <taxon>Mesorhizobium</taxon>
    </lineage>
</organism>
<comment type="caution">
    <text evidence="2">The sequence shown here is derived from an EMBL/GenBank/DDBJ whole genome shotgun (WGS) entry which is preliminary data.</text>
</comment>
<dbReference type="SUPFAM" id="SSF141868">
    <property type="entry name" value="EAL domain-like"/>
    <property type="match status" value="1"/>
</dbReference>
<evidence type="ECO:0000259" key="1">
    <source>
        <dbReference type="PROSITE" id="PS50883"/>
    </source>
</evidence>
<keyword evidence="3" id="KW-1185">Reference proteome</keyword>
<dbReference type="EMBL" id="JAVIIW010000033">
    <property type="protein sequence ID" value="MDX8481527.1"/>
    <property type="molecule type" value="Genomic_DNA"/>
</dbReference>
<dbReference type="PANTHER" id="PTHR33121:SF70">
    <property type="entry name" value="SIGNALING PROTEIN YKOW"/>
    <property type="match status" value="1"/>
</dbReference>
<dbReference type="PANTHER" id="PTHR33121">
    <property type="entry name" value="CYCLIC DI-GMP PHOSPHODIESTERASE PDEF"/>
    <property type="match status" value="1"/>
</dbReference>
<sequence>MQAVRDSGTRPETIRLEITESVTFQDADRAAGNLQRLRDFGVRVSIDDFGTGYSSLSYLHQLPFDTLKIDRSFVSALQQRPEGREIIQTILDMAKNLHMDVVAEGAETEAHVDQLRQMGCGYAQGYYFSRPLDQAAATMLLERWKSHRRQ</sequence>
<dbReference type="Gene3D" id="3.20.20.450">
    <property type="entry name" value="EAL domain"/>
    <property type="match status" value="1"/>
</dbReference>
<proteinExistence type="predicted"/>